<organism evidence="12">
    <name type="scientific">Brassica cretica</name>
    <name type="common">Mustard</name>
    <dbReference type="NCBI Taxonomy" id="69181"/>
    <lineage>
        <taxon>Eukaryota</taxon>
        <taxon>Viridiplantae</taxon>
        <taxon>Streptophyta</taxon>
        <taxon>Embryophyta</taxon>
        <taxon>Tracheophyta</taxon>
        <taxon>Spermatophyta</taxon>
        <taxon>Magnoliopsida</taxon>
        <taxon>eudicotyledons</taxon>
        <taxon>Gunneridae</taxon>
        <taxon>Pentapetalae</taxon>
        <taxon>rosids</taxon>
        <taxon>malvids</taxon>
        <taxon>Brassicales</taxon>
        <taxon>Brassicaceae</taxon>
        <taxon>Brassiceae</taxon>
        <taxon>Brassica</taxon>
    </lineage>
</organism>
<dbReference type="PROSITE" id="PS00653">
    <property type="entry name" value="GLYCOSYL_HYDROL_F1_2"/>
    <property type="match status" value="1"/>
</dbReference>
<dbReference type="SUPFAM" id="SSF51445">
    <property type="entry name" value="(Trans)glycosidases"/>
    <property type="match status" value="2"/>
</dbReference>
<dbReference type="InterPro" id="IPR001360">
    <property type="entry name" value="Glyco_hydro_1"/>
</dbReference>
<dbReference type="FunFam" id="3.20.20.80:FF:000022">
    <property type="entry name" value="Beta-glucosidase 11"/>
    <property type="match status" value="1"/>
</dbReference>
<accession>A0A8S9KPK6</accession>
<evidence type="ECO:0000256" key="5">
    <source>
        <dbReference type="ARBA" id="ARBA00022554"/>
    </source>
</evidence>
<dbReference type="PRINTS" id="PR00131">
    <property type="entry name" value="GLHYDRLASE1"/>
</dbReference>
<name>A0A8S9KPK6_BRACR</name>
<keyword evidence="11" id="KW-0732">Signal</keyword>
<feature type="chain" id="PRO_5035799955" description="thioglucosidase" evidence="11">
    <location>
        <begin position="27"/>
        <end position="649"/>
    </location>
</feature>
<keyword evidence="5" id="KW-0926">Vacuole</keyword>
<sequence length="649" mass="74204">MVKFERVPLLLGLVLVLTLVGDPTKADGPVCRQAEKFSRASFPEGFLWGTATAAFQVEGAVDEGCRGPSMWDTFTKKYPDRCQNHNAEVAVDFYHRYKEDIKLMKDLNTDAFRLSIAWPRIFPHGRMSKGISKQGVQFYHDLIDELLKNKITPLVTVFHWDTPQDLEDEYGGFLSSHIVKDFTEYANFTFHEYGHKVKNWITFNEPWVFSRAGYDVGKKAPGRCSPYIEGYGAKCEDGRSGFEAYQVSHNLLLAHAYSVQAFRACKQCAGGKIGIAHSPAWFEPADLDSVGAPIERVLDFILGWHLHPTTYGDYPQSMKDRVGHRLPKFTEAEKKILKNSADYVGMNYYTSQFGAHMKTEDTKNISWTSDSLVHWENKDVDKYQIGSQCAGGKIGIAHSPAWFEPADLDSVGAPIERVLDFILGWHLHPTTYGDYPQSMKDRVGHRLPKFTEAEKKILKNSADYVGMNYYTSQFGAHMKTEDTKNISWTSDSLVHWENKDVDKYQIGSQPAGGKLPVYSRGMRKLLKYIKDNYGDPEIMITENGYGEDLGDLHNDVKTGINDHNRKYYLQRHLLSLHEAICEDKVNVTGYYVWSLMDNFEWQDGYKARFGLYYIDFLNNLTRHQKVSGKWYADFLKPGFPTSKIVREEL</sequence>
<dbReference type="EMBL" id="QGKY02000164">
    <property type="protein sequence ID" value="KAF2595266.1"/>
    <property type="molecule type" value="Genomic_DNA"/>
</dbReference>
<proteinExistence type="inferred from homology"/>
<dbReference type="GO" id="GO:0009651">
    <property type="term" value="P:response to salt stress"/>
    <property type="evidence" value="ECO:0007669"/>
    <property type="project" value="TreeGrafter"/>
</dbReference>
<dbReference type="InterPro" id="IPR033132">
    <property type="entry name" value="GH_1_N_CS"/>
</dbReference>
<evidence type="ECO:0000313" key="12">
    <source>
        <dbReference type="EMBL" id="KAF2595266.1"/>
    </source>
</evidence>
<dbReference type="GO" id="GO:0019762">
    <property type="term" value="P:glucosinolate catabolic process"/>
    <property type="evidence" value="ECO:0007669"/>
    <property type="project" value="TreeGrafter"/>
</dbReference>
<dbReference type="PANTHER" id="PTHR10353">
    <property type="entry name" value="GLYCOSYL HYDROLASE"/>
    <property type="match status" value="1"/>
</dbReference>
<dbReference type="EC" id="3.2.1.147" evidence="4"/>
<dbReference type="Gene3D" id="3.20.20.80">
    <property type="entry name" value="Glycosidases"/>
    <property type="match status" value="2"/>
</dbReference>
<evidence type="ECO:0000256" key="2">
    <source>
        <dbReference type="ARBA" id="ARBA00004116"/>
    </source>
</evidence>
<evidence type="ECO:0000256" key="8">
    <source>
        <dbReference type="ARBA" id="ARBA00032797"/>
    </source>
</evidence>
<evidence type="ECO:0000256" key="4">
    <source>
        <dbReference type="ARBA" id="ARBA00012250"/>
    </source>
</evidence>
<reference evidence="12" key="1">
    <citation type="submission" date="2019-12" db="EMBL/GenBank/DDBJ databases">
        <title>Genome sequencing and annotation of Brassica cretica.</title>
        <authorList>
            <person name="Studholme D.J."/>
            <person name="Sarris P.F."/>
        </authorList>
    </citation>
    <scope>NUCLEOTIDE SEQUENCE</scope>
    <source>
        <strain evidence="12">PFS-102/07</strain>
        <tissue evidence="12">Leaf</tissue>
    </source>
</reference>
<evidence type="ECO:0000256" key="11">
    <source>
        <dbReference type="SAM" id="SignalP"/>
    </source>
</evidence>
<evidence type="ECO:0000256" key="6">
    <source>
        <dbReference type="ARBA" id="ARBA00022801"/>
    </source>
</evidence>
<protein>
    <recommendedName>
        <fullName evidence="4">thioglucosidase</fullName>
        <ecNumber evidence="4">3.2.1.147</ecNumber>
    </recommendedName>
    <alternativeName>
        <fullName evidence="7">Sinigrinase</fullName>
    </alternativeName>
    <alternativeName>
        <fullName evidence="8">Thioglucosidase</fullName>
    </alternativeName>
</protein>
<dbReference type="GO" id="GO:0005773">
    <property type="term" value="C:vacuole"/>
    <property type="evidence" value="ECO:0007669"/>
    <property type="project" value="UniProtKB-SubCell"/>
</dbReference>
<comment type="subcellular location">
    <subcellularLocation>
        <location evidence="2">Vacuole</location>
    </subcellularLocation>
</comment>
<dbReference type="GO" id="GO:0019137">
    <property type="term" value="F:thioglucosidase activity"/>
    <property type="evidence" value="ECO:0007669"/>
    <property type="project" value="UniProtKB-EC"/>
</dbReference>
<evidence type="ECO:0000256" key="9">
    <source>
        <dbReference type="ARBA" id="ARBA00034026"/>
    </source>
</evidence>
<dbReference type="GO" id="GO:0005975">
    <property type="term" value="P:carbohydrate metabolic process"/>
    <property type="evidence" value="ECO:0007669"/>
    <property type="project" value="InterPro"/>
</dbReference>
<evidence type="ECO:0000256" key="3">
    <source>
        <dbReference type="ARBA" id="ARBA00010838"/>
    </source>
</evidence>
<evidence type="ECO:0000256" key="7">
    <source>
        <dbReference type="ARBA" id="ARBA00032643"/>
    </source>
</evidence>
<dbReference type="Pfam" id="PF00232">
    <property type="entry name" value="Glyco_hydro_1"/>
    <property type="match status" value="2"/>
</dbReference>
<comment type="catalytic activity">
    <reaction evidence="9">
        <text>a thioglucoside + H2O = a sugar + a thiol.</text>
        <dbReference type="EC" id="3.2.1.147"/>
    </reaction>
</comment>
<comment type="similarity">
    <text evidence="3 10">Belongs to the glycosyl hydrolase 1 family.</text>
</comment>
<evidence type="ECO:0000256" key="10">
    <source>
        <dbReference type="RuleBase" id="RU003690"/>
    </source>
</evidence>
<dbReference type="InterPro" id="IPR017853">
    <property type="entry name" value="GH"/>
</dbReference>
<keyword evidence="6" id="KW-0378">Hydrolase</keyword>
<dbReference type="PANTHER" id="PTHR10353:SF256">
    <property type="entry name" value="THIOGLUCOSIDASE"/>
    <property type="match status" value="1"/>
</dbReference>
<feature type="signal peptide" evidence="11">
    <location>
        <begin position="1"/>
        <end position="26"/>
    </location>
</feature>
<comment type="caution">
    <text evidence="12">The sequence shown here is derived from an EMBL/GenBank/DDBJ whole genome shotgun (WGS) entry which is preliminary data.</text>
</comment>
<comment type="function">
    <text evidence="1">Degradation of glucosinolates (glucose residue linked by a thioglucoside bound to an amino acid derivative) to glucose, sulfate and any of the products: thiocyanates, isothiocyanates, nitriles, epithionitriles or oxazolidine-2-thiones.</text>
</comment>
<dbReference type="GO" id="GO:0008422">
    <property type="term" value="F:beta-glucosidase activity"/>
    <property type="evidence" value="ECO:0007669"/>
    <property type="project" value="TreeGrafter"/>
</dbReference>
<dbReference type="AlphaFoldDB" id="A0A8S9KPK6"/>
<gene>
    <name evidence="12" type="ORF">F2Q70_00042818</name>
</gene>
<evidence type="ECO:0000256" key="1">
    <source>
        <dbReference type="ARBA" id="ARBA00003014"/>
    </source>
</evidence>